<dbReference type="GO" id="GO:0005245">
    <property type="term" value="F:voltage-gated calcium channel activity"/>
    <property type="evidence" value="ECO:0007669"/>
    <property type="project" value="InterPro"/>
</dbReference>
<feature type="compositionally biased region" description="Basic and acidic residues" evidence="18">
    <location>
        <begin position="686"/>
        <end position="697"/>
    </location>
</feature>
<evidence type="ECO:0000256" key="15">
    <source>
        <dbReference type="ARBA" id="ARBA00030525"/>
    </source>
</evidence>
<evidence type="ECO:0000256" key="5">
    <source>
        <dbReference type="ARBA" id="ARBA00022448"/>
    </source>
</evidence>
<organism evidence="20 21">
    <name type="scientific">Synaphobranchus kaupii</name>
    <name type="common">Kaup's arrowtooth eel</name>
    <dbReference type="NCBI Taxonomy" id="118154"/>
    <lineage>
        <taxon>Eukaryota</taxon>
        <taxon>Metazoa</taxon>
        <taxon>Chordata</taxon>
        <taxon>Craniata</taxon>
        <taxon>Vertebrata</taxon>
        <taxon>Euteleostomi</taxon>
        <taxon>Actinopterygii</taxon>
        <taxon>Neopterygii</taxon>
        <taxon>Teleostei</taxon>
        <taxon>Anguilliformes</taxon>
        <taxon>Synaphobranchidae</taxon>
        <taxon>Synaphobranchus</taxon>
    </lineage>
</organism>
<dbReference type="GO" id="GO:0005891">
    <property type="term" value="C:voltage-gated calcium channel complex"/>
    <property type="evidence" value="ECO:0007669"/>
    <property type="project" value="InterPro"/>
</dbReference>
<comment type="caution">
    <text evidence="20">The sequence shown here is derived from an EMBL/GenBank/DDBJ whole genome shotgun (WGS) entry which is preliminary data.</text>
</comment>
<dbReference type="Pfam" id="PF12052">
    <property type="entry name" value="VGCC_beta4Aa_N"/>
    <property type="match status" value="1"/>
</dbReference>
<keyword evidence="11" id="KW-0851">Voltage-gated channel</keyword>
<evidence type="ECO:0000256" key="11">
    <source>
        <dbReference type="ARBA" id="ARBA00022882"/>
    </source>
</evidence>
<evidence type="ECO:0000256" key="9">
    <source>
        <dbReference type="ARBA" id="ARBA00022673"/>
    </source>
</evidence>
<feature type="region of interest" description="Disordered" evidence="18">
    <location>
        <begin position="540"/>
        <end position="723"/>
    </location>
</feature>
<evidence type="ECO:0000256" key="14">
    <source>
        <dbReference type="ARBA" id="ARBA00023303"/>
    </source>
</evidence>
<dbReference type="InterPro" id="IPR008145">
    <property type="entry name" value="GK/Ca_channel_bsu"/>
</dbReference>
<protein>
    <recommendedName>
        <fullName evidence="3">Voltage-dependent L-type calcium channel subunit beta-1</fullName>
    </recommendedName>
    <alternativeName>
        <fullName evidence="15">Calcium channel voltage-dependent subunit beta 1</fullName>
    </alternativeName>
</protein>
<keyword evidence="13" id="KW-0472">Membrane</keyword>
<comment type="subcellular location">
    <subcellularLocation>
        <location evidence="1">Cell membrane</location>
        <location evidence="1">Sarcolemma</location>
        <topology evidence="1">Peripheral membrane protein</topology>
        <orientation evidence="1">Cytoplasmic side</orientation>
    </subcellularLocation>
</comment>
<dbReference type="SUPFAM" id="SSF52540">
    <property type="entry name" value="P-loop containing nucleoside triphosphate hydrolases"/>
    <property type="match status" value="1"/>
</dbReference>
<dbReference type="SUPFAM" id="SSF50044">
    <property type="entry name" value="SH3-domain"/>
    <property type="match status" value="1"/>
</dbReference>
<feature type="compositionally biased region" description="Polar residues" evidence="18">
    <location>
        <begin position="161"/>
        <end position="173"/>
    </location>
</feature>
<name>A0A9Q1J3J1_SYNKA</name>
<feature type="region of interest" description="Disordered" evidence="18">
    <location>
        <begin position="1"/>
        <end position="28"/>
    </location>
</feature>
<sequence length="723" mass="80170">MALPGSADSYTSRPSDSDVSLEEDHEALRKEADRQALATLEKAKTKPVAFAVRTNVGYNSGPNDDVPVQGMAISFEAKDFLHIKEKYNNDWWIGRLVKEGCEVGFIPSPVKLENTRLQQEQRMRQSRLSSSKSGGNSSSSLGDVATGTRRPTPPGTVPLSRPTSMEFTLSFSTLPDPPLKTARPRPHTSALHKTLRASPRAPVEMSTVAFDLDPLDLEAEEVAEPQADPHSPRASAGSVTSPQANAHRLPFFKKPAHLSPVTMVTVSCACVCVCLLGGLSWLVTLSAYTSTYLCSTPVWQENNLYRSKNIRCGPAKQKQKSMEHVPPYDVVPSMRPIILVGPSLKGYEVTDMMQKALFDFLKHKFEGRISITRVTADISLAKRSVLNNPSKHTIIERSSTRSSLAEVQSEIERIFELARTLQLVALDADTINHPSQLTKTSLAPIIVYIKIASPKVLQRLIKSRGKSQAKHLNVQMVAADKLAQCPPELFDIILDENQLEDACEHLADYLEAYWKATHPPSCNPPNPLLNRTMATAALAASPEPVSNLQGPYLVHGEQKRDGPLSERTGLQDYQSDLEGKNQLQQQQQQQQQVYLRSSRGQSRGGRGLSRQDTFDSETQGSRDSAYTEAGDSCMDIETDPYEEPEPYRGGGSRLHLSQAHGRQASWEDEGAEPDQENLNRAPMQEQHTRTRQRERYCPDPGDTSSALGRNKNQEDWGRDVYIR</sequence>
<comment type="similarity">
    <text evidence="2">Belongs to the calcium channel beta subunit family.</text>
</comment>
<comment type="function">
    <text evidence="16">Regulatory subunit of L-type calcium channels. Regulates the activity of L-type calcium channels that contain CACNA1A as pore-forming subunit. Regulates the activity of L-type calcium channels that contain CACNA1C as pore-forming subunit and increases the presence of the channel complex at the cell membrane. Required for functional expression L-type calcium channels that contain CACNA1D as pore-forming subunit. Regulates the activity of L-type calcium channels that contain CACNA1B as pore-forming subunit.</text>
</comment>
<dbReference type="PRINTS" id="PR01626">
    <property type="entry name" value="LCACHANNELB"/>
</dbReference>
<keyword evidence="14" id="KW-0407">Ion channel</keyword>
<evidence type="ECO:0000256" key="2">
    <source>
        <dbReference type="ARBA" id="ARBA00010836"/>
    </source>
</evidence>
<feature type="compositionally biased region" description="Acidic residues" evidence="18">
    <location>
        <begin position="666"/>
        <end position="675"/>
    </location>
</feature>
<dbReference type="FunFam" id="3.40.50.300:FF:000432">
    <property type="entry name" value="Voltage-dependent L-type calcium channel subunit beta-1 isoform 1"/>
    <property type="match status" value="1"/>
</dbReference>
<evidence type="ECO:0000256" key="12">
    <source>
        <dbReference type="ARBA" id="ARBA00023065"/>
    </source>
</evidence>
<dbReference type="PANTHER" id="PTHR11824">
    <property type="entry name" value="VOLTAGE-DEPENDENT CALCIUM CHANNEL BETA SUBUNIT"/>
    <property type="match status" value="1"/>
</dbReference>
<dbReference type="Proteomes" id="UP001152622">
    <property type="component" value="Chromosome 4"/>
</dbReference>
<dbReference type="PROSITE" id="PS50002">
    <property type="entry name" value="SH3"/>
    <property type="match status" value="1"/>
</dbReference>
<keyword evidence="9" id="KW-0107">Calcium channel</keyword>
<feature type="compositionally biased region" description="Basic and acidic residues" evidence="18">
    <location>
        <begin position="711"/>
        <end position="723"/>
    </location>
</feature>
<dbReference type="InterPro" id="IPR001452">
    <property type="entry name" value="SH3_domain"/>
</dbReference>
<keyword evidence="12" id="KW-0406">Ion transport</keyword>
<keyword evidence="8" id="KW-0109">Calcium transport</keyword>
<feature type="region of interest" description="Disordered" evidence="18">
    <location>
        <begin position="116"/>
        <end position="198"/>
    </location>
</feature>
<evidence type="ECO:0000256" key="1">
    <source>
        <dbReference type="ARBA" id="ARBA00004278"/>
    </source>
</evidence>
<evidence type="ECO:0000313" key="20">
    <source>
        <dbReference type="EMBL" id="KAJ8364503.1"/>
    </source>
</evidence>
<dbReference type="OrthoDB" id="5962384at2759"/>
<keyword evidence="10" id="KW-0106">Calcium</keyword>
<feature type="compositionally biased region" description="Polar residues" evidence="18">
    <location>
        <begin position="8"/>
        <end position="18"/>
    </location>
</feature>
<dbReference type="InterPro" id="IPR000584">
    <property type="entry name" value="VDCC_L_bsu"/>
</dbReference>
<feature type="region of interest" description="Disordered" evidence="18">
    <location>
        <begin position="222"/>
        <end position="241"/>
    </location>
</feature>
<feature type="compositionally biased region" description="Low complexity" evidence="18">
    <location>
        <begin position="582"/>
        <end position="601"/>
    </location>
</feature>
<dbReference type="EMBL" id="JAINUF010000004">
    <property type="protein sequence ID" value="KAJ8364503.1"/>
    <property type="molecule type" value="Genomic_DNA"/>
</dbReference>
<evidence type="ECO:0000256" key="17">
    <source>
        <dbReference type="PROSITE-ProRule" id="PRU00192"/>
    </source>
</evidence>
<keyword evidence="6" id="KW-1003">Cell membrane</keyword>
<dbReference type="GO" id="GO:0042383">
    <property type="term" value="C:sarcolemma"/>
    <property type="evidence" value="ECO:0007669"/>
    <property type="project" value="UniProtKB-SubCell"/>
</dbReference>
<keyword evidence="5" id="KW-0813">Transport</keyword>
<keyword evidence="7" id="KW-0597">Phosphoprotein</keyword>
<evidence type="ECO:0000259" key="19">
    <source>
        <dbReference type="PROSITE" id="PS50002"/>
    </source>
</evidence>
<evidence type="ECO:0000256" key="4">
    <source>
        <dbReference type="ARBA" id="ARBA00022443"/>
    </source>
</evidence>
<evidence type="ECO:0000256" key="18">
    <source>
        <dbReference type="SAM" id="MobiDB-lite"/>
    </source>
</evidence>
<dbReference type="InterPro" id="IPR036028">
    <property type="entry name" value="SH3-like_dom_sf"/>
</dbReference>
<dbReference type="InterPro" id="IPR046937">
    <property type="entry name" value="CAB1-4_N_A-dom"/>
</dbReference>
<keyword evidence="21" id="KW-1185">Reference proteome</keyword>
<dbReference type="SMART" id="SM00072">
    <property type="entry name" value="GuKc"/>
    <property type="match status" value="1"/>
</dbReference>
<evidence type="ECO:0000256" key="8">
    <source>
        <dbReference type="ARBA" id="ARBA00022568"/>
    </source>
</evidence>
<evidence type="ECO:0000256" key="10">
    <source>
        <dbReference type="ARBA" id="ARBA00022837"/>
    </source>
</evidence>
<dbReference type="InterPro" id="IPR005443">
    <property type="entry name" value="VDCC_L_b1su"/>
</dbReference>
<evidence type="ECO:0000256" key="7">
    <source>
        <dbReference type="ARBA" id="ARBA00022553"/>
    </source>
</evidence>
<evidence type="ECO:0000256" key="3">
    <source>
        <dbReference type="ARBA" id="ARBA00019007"/>
    </source>
</evidence>
<accession>A0A9Q1J3J1</accession>
<feature type="compositionally biased region" description="Low complexity" evidence="18">
    <location>
        <begin position="116"/>
        <end position="150"/>
    </location>
</feature>
<dbReference type="Gene3D" id="3.40.50.300">
    <property type="entry name" value="P-loop containing nucleotide triphosphate hydrolases"/>
    <property type="match status" value="1"/>
</dbReference>
<dbReference type="Gene3D" id="2.30.30.40">
    <property type="entry name" value="SH3 Domains"/>
    <property type="match status" value="1"/>
</dbReference>
<proteinExistence type="inferred from homology"/>
<feature type="domain" description="SH3" evidence="19">
    <location>
        <begin position="47"/>
        <end position="116"/>
    </location>
</feature>
<dbReference type="FunFam" id="2.30.30.40:FF:000288">
    <property type="entry name" value="Calcium channel, voltage-dependent, beta 3b"/>
    <property type="match status" value="1"/>
</dbReference>
<evidence type="ECO:0000256" key="6">
    <source>
        <dbReference type="ARBA" id="ARBA00022475"/>
    </source>
</evidence>
<dbReference type="InterPro" id="IPR027417">
    <property type="entry name" value="P-loop_NTPase"/>
</dbReference>
<gene>
    <name evidence="20" type="ORF">SKAU_G00133340</name>
</gene>
<evidence type="ECO:0000256" key="16">
    <source>
        <dbReference type="ARBA" id="ARBA00045982"/>
    </source>
</evidence>
<keyword evidence="4 17" id="KW-0728">SH3 domain</keyword>
<feature type="compositionally biased region" description="Acidic residues" evidence="18">
    <location>
        <begin position="634"/>
        <end position="644"/>
    </location>
</feature>
<evidence type="ECO:0000256" key="13">
    <source>
        <dbReference type="ARBA" id="ARBA00023136"/>
    </source>
</evidence>
<dbReference type="Pfam" id="PF00625">
    <property type="entry name" value="Guanylate_kin"/>
    <property type="match status" value="1"/>
</dbReference>
<evidence type="ECO:0000313" key="21">
    <source>
        <dbReference type="Proteomes" id="UP001152622"/>
    </source>
</evidence>
<dbReference type="PRINTS" id="PR01627">
    <property type="entry name" value="LCACHANNELB1"/>
</dbReference>
<reference evidence="20" key="1">
    <citation type="journal article" date="2023" name="Science">
        <title>Genome structures resolve the early diversification of teleost fishes.</title>
        <authorList>
            <person name="Parey E."/>
            <person name="Louis A."/>
            <person name="Montfort J."/>
            <person name="Bouchez O."/>
            <person name="Roques C."/>
            <person name="Iampietro C."/>
            <person name="Lluch J."/>
            <person name="Castinel A."/>
            <person name="Donnadieu C."/>
            <person name="Desvignes T."/>
            <person name="Floi Bucao C."/>
            <person name="Jouanno E."/>
            <person name="Wen M."/>
            <person name="Mejri S."/>
            <person name="Dirks R."/>
            <person name="Jansen H."/>
            <person name="Henkel C."/>
            <person name="Chen W.J."/>
            <person name="Zahm M."/>
            <person name="Cabau C."/>
            <person name="Klopp C."/>
            <person name="Thompson A.W."/>
            <person name="Robinson-Rechavi M."/>
            <person name="Braasch I."/>
            <person name="Lecointre G."/>
            <person name="Bobe J."/>
            <person name="Postlethwait J.H."/>
            <person name="Berthelot C."/>
            <person name="Roest Crollius H."/>
            <person name="Guiguen Y."/>
        </authorList>
    </citation>
    <scope>NUCLEOTIDE SEQUENCE</scope>
    <source>
        <strain evidence="20">WJC10195</strain>
    </source>
</reference>
<dbReference type="AlphaFoldDB" id="A0A9Q1J3J1"/>